<dbReference type="Gene3D" id="2.60.40.10">
    <property type="entry name" value="Immunoglobulins"/>
    <property type="match status" value="1"/>
</dbReference>
<evidence type="ECO:0000313" key="3">
    <source>
        <dbReference type="Proteomes" id="UP000290261"/>
    </source>
</evidence>
<dbReference type="Proteomes" id="UP000290261">
    <property type="component" value="Unassembled WGS sequence"/>
</dbReference>
<proteinExistence type="predicted"/>
<reference evidence="2 3" key="1">
    <citation type="submission" date="2014-04" db="EMBL/GenBank/DDBJ databases">
        <title>Whole genome of Muricauda olearia.</title>
        <authorList>
            <person name="Zhang X.-H."/>
            <person name="Tang K."/>
        </authorList>
    </citation>
    <scope>NUCLEOTIDE SEQUENCE [LARGE SCALE GENOMIC DNA]</scope>
    <source>
        <strain evidence="2 3">Th120</strain>
    </source>
</reference>
<keyword evidence="3" id="KW-1185">Reference proteome</keyword>
<evidence type="ECO:0008006" key="4">
    <source>
        <dbReference type="Google" id="ProtNLM"/>
    </source>
</evidence>
<keyword evidence="1" id="KW-0732">Signal</keyword>
<dbReference type="InterPro" id="IPR013783">
    <property type="entry name" value="Ig-like_fold"/>
</dbReference>
<protein>
    <recommendedName>
        <fullName evidence="4">Fibronectin type-III domain-containing protein</fullName>
    </recommendedName>
</protein>
<dbReference type="RefSeq" id="WP_129655315.1">
    <property type="nucleotide sequence ID" value="NZ_ML142912.1"/>
</dbReference>
<dbReference type="PROSITE" id="PS51257">
    <property type="entry name" value="PROKAR_LIPOPROTEIN"/>
    <property type="match status" value="1"/>
</dbReference>
<dbReference type="AlphaFoldDB" id="A0A444VJG2"/>
<feature type="signal peptide" evidence="1">
    <location>
        <begin position="1"/>
        <end position="21"/>
    </location>
</feature>
<name>A0A444VJG2_9FLAO</name>
<evidence type="ECO:0000256" key="1">
    <source>
        <dbReference type="SAM" id="SignalP"/>
    </source>
</evidence>
<gene>
    <name evidence="2" type="ORF">DN53_17490</name>
</gene>
<organism evidence="2 3">
    <name type="scientific">Flagellimonas olearia</name>
    <dbReference type="NCBI Taxonomy" id="552546"/>
    <lineage>
        <taxon>Bacteria</taxon>
        <taxon>Pseudomonadati</taxon>
        <taxon>Bacteroidota</taxon>
        <taxon>Flavobacteriia</taxon>
        <taxon>Flavobacteriales</taxon>
        <taxon>Flavobacteriaceae</taxon>
        <taxon>Flagellimonas</taxon>
    </lineage>
</organism>
<sequence>MKQLLVSLILLLLLVSCGGNDDGPVTPEAAELVFPAENSECTTGVSVNEELSQVTFEWRSSANTNSYTLTVVNLETNVPQTLSTAATSVSLSIAKGTPFAWSVTSTNSRSDQVVTSETWLFYNAGAQTTYTPFPARAVSPVSGSTVLKDIANEVTLEWSGADVDGDIVSFEVFFSDQNPPSTSLGTVGATTMKSNVSVISGETYYWEVLTTDQEGNTSDSGVFEFKVH</sequence>
<evidence type="ECO:0000313" key="2">
    <source>
        <dbReference type="EMBL" id="RYC50905.1"/>
    </source>
</evidence>
<accession>A0A444VJG2</accession>
<comment type="caution">
    <text evidence="2">The sequence shown here is derived from an EMBL/GenBank/DDBJ whole genome shotgun (WGS) entry which is preliminary data.</text>
</comment>
<dbReference type="EMBL" id="JJMP01000008">
    <property type="protein sequence ID" value="RYC50905.1"/>
    <property type="molecule type" value="Genomic_DNA"/>
</dbReference>
<feature type="chain" id="PRO_5019414527" description="Fibronectin type-III domain-containing protein" evidence="1">
    <location>
        <begin position="22"/>
        <end position="228"/>
    </location>
</feature>